<reference evidence="9" key="1">
    <citation type="submission" date="2020-02" db="EMBL/GenBank/DDBJ databases">
        <authorList>
            <person name="Meier V. D."/>
        </authorList>
    </citation>
    <scope>NUCLEOTIDE SEQUENCE</scope>
    <source>
        <strain evidence="9">AVDCRST_MAG10</strain>
    </source>
</reference>
<dbReference type="GO" id="GO:0005886">
    <property type="term" value="C:plasma membrane"/>
    <property type="evidence" value="ECO:0007669"/>
    <property type="project" value="UniProtKB-SubCell"/>
</dbReference>
<feature type="compositionally biased region" description="Polar residues" evidence="7">
    <location>
        <begin position="31"/>
        <end position="47"/>
    </location>
</feature>
<protein>
    <submittedName>
        <fullName evidence="9">Nitrate ABC transporter, substrate-binding protein</fullName>
    </submittedName>
</protein>
<feature type="region of interest" description="Disordered" evidence="7">
    <location>
        <begin position="26"/>
        <end position="47"/>
    </location>
</feature>
<keyword evidence="2" id="KW-0813">Transport</keyword>
<feature type="chain" id="PRO_5027045594" evidence="8">
    <location>
        <begin position="25"/>
        <end position="418"/>
    </location>
</feature>
<keyword evidence="6" id="KW-0472">Membrane</keyword>
<keyword evidence="5 8" id="KW-0732">Signal</keyword>
<evidence type="ECO:0000256" key="8">
    <source>
        <dbReference type="SAM" id="SignalP"/>
    </source>
</evidence>
<evidence type="ECO:0000256" key="5">
    <source>
        <dbReference type="ARBA" id="ARBA00022729"/>
    </source>
</evidence>
<evidence type="ECO:0000313" key="9">
    <source>
        <dbReference type="EMBL" id="CAA9264839.1"/>
    </source>
</evidence>
<keyword evidence="3" id="KW-1003">Cell membrane</keyword>
<evidence type="ECO:0000256" key="4">
    <source>
        <dbReference type="ARBA" id="ARBA00022519"/>
    </source>
</evidence>
<dbReference type="PROSITE" id="PS51257">
    <property type="entry name" value="PROKAR_LIPOPROTEIN"/>
    <property type="match status" value="1"/>
</dbReference>
<feature type="signal peptide" evidence="8">
    <location>
        <begin position="1"/>
        <end position="24"/>
    </location>
</feature>
<accession>A0A6J4IXX5</accession>
<dbReference type="PANTHER" id="PTHR30024">
    <property type="entry name" value="ALIPHATIC SULFONATES-BINDING PROTEIN-RELATED"/>
    <property type="match status" value="1"/>
</dbReference>
<dbReference type="PANTHER" id="PTHR30024:SF7">
    <property type="entry name" value="NITRATE_NITRITE BINDING PROTEIN NRTA"/>
    <property type="match status" value="1"/>
</dbReference>
<dbReference type="EMBL" id="CADCTB010000182">
    <property type="protein sequence ID" value="CAA9264839.1"/>
    <property type="molecule type" value="Genomic_DNA"/>
</dbReference>
<dbReference type="CDD" id="cd13553">
    <property type="entry name" value="PBP2_NrtA_CpmA_like"/>
    <property type="match status" value="1"/>
</dbReference>
<dbReference type="Gene3D" id="3.40.190.10">
    <property type="entry name" value="Periplasmic binding protein-like II"/>
    <property type="match status" value="2"/>
</dbReference>
<dbReference type="Pfam" id="PF13379">
    <property type="entry name" value="NMT1_2"/>
    <property type="match status" value="1"/>
</dbReference>
<comment type="subcellular location">
    <subcellularLocation>
        <location evidence="1">Cell inner membrane</location>
    </subcellularLocation>
</comment>
<dbReference type="AlphaFoldDB" id="A0A6J4IXX5"/>
<dbReference type="SUPFAM" id="SSF53850">
    <property type="entry name" value="Periplasmic binding protein-like II"/>
    <property type="match status" value="1"/>
</dbReference>
<sequence length="418" mass="45159">MDRRAFLRLAGMVAATPPVGALLAACGNPPTEGSSTPAAQTGSTVPGGSTNRKVRLGFIALTDCASIVMAKELGYFAERGLDVSVEKQASWAATRDNLLNNEIDGGHVLSSMPLSVATGIGGSGARSLRVAMNLNNNGQAITLSKDYAAVGYGDLDKARAALQSKAPTLAMTFPGGTHDTWVRYWLKACKVDSNSLKIITIPPAQMVANMKVDAMDGYCVGEPWGAQAVDQGIGFTHINTQDIWKHHPEKALVVTEKFATERPDVLMDVMGAILKAGKWLDDLANRKKASETIGAASYVNAPPSEIEGRLLGQYNLGPGIGNKTYTDDYMTFFRGGQVNAPRRGHAIWFLSQYRRFGLLKTEPAYQELADGLILRDLYEKVAAKEGIEVPDDDMTPFHIKLDNTTFDPRKPLEEVSRV</sequence>
<organism evidence="9">
    <name type="scientific">uncultured Acidimicrobiales bacterium</name>
    <dbReference type="NCBI Taxonomy" id="310071"/>
    <lineage>
        <taxon>Bacteria</taxon>
        <taxon>Bacillati</taxon>
        <taxon>Actinomycetota</taxon>
        <taxon>Acidimicrobiia</taxon>
        <taxon>Acidimicrobiales</taxon>
        <taxon>environmental samples</taxon>
    </lineage>
</organism>
<gene>
    <name evidence="9" type="ORF">AVDCRST_MAG10-2982</name>
</gene>
<evidence type="ECO:0000256" key="7">
    <source>
        <dbReference type="SAM" id="MobiDB-lite"/>
    </source>
</evidence>
<evidence type="ECO:0000256" key="6">
    <source>
        <dbReference type="ARBA" id="ARBA00023136"/>
    </source>
</evidence>
<name>A0A6J4IXX5_9ACTN</name>
<evidence type="ECO:0000256" key="1">
    <source>
        <dbReference type="ARBA" id="ARBA00004533"/>
    </source>
</evidence>
<evidence type="ECO:0000256" key="2">
    <source>
        <dbReference type="ARBA" id="ARBA00022448"/>
    </source>
</evidence>
<keyword evidence="4" id="KW-0997">Cell inner membrane</keyword>
<evidence type="ECO:0000256" key="3">
    <source>
        <dbReference type="ARBA" id="ARBA00022475"/>
    </source>
</evidence>
<proteinExistence type="predicted"/>
<dbReference type="InterPro" id="IPR044527">
    <property type="entry name" value="NrtA/CpmA_ABC-bd_dom"/>
</dbReference>